<evidence type="ECO:0000256" key="1">
    <source>
        <dbReference type="ARBA" id="ARBA00004167"/>
    </source>
</evidence>
<dbReference type="Pfam" id="PF13947">
    <property type="entry name" value="GUB_WAK_bind"/>
    <property type="match status" value="1"/>
</dbReference>
<comment type="caution">
    <text evidence="5">The sequence shown here is derived from an EMBL/GenBank/DDBJ whole genome shotgun (WGS) entry which is preliminary data.</text>
</comment>
<dbReference type="PANTHER" id="PTHR33138">
    <property type="entry name" value="OS01G0690200 PROTEIN"/>
    <property type="match status" value="1"/>
</dbReference>
<feature type="domain" description="Wall-associated receptor kinase galacturonan-binding" evidence="4">
    <location>
        <begin position="48"/>
        <end position="115"/>
    </location>
</feature>
<evidence type="ECO:0000256" key="3">
    <source>
        <dbReference type="SAM" id="Phobius"/>
    </source>
</evidence>
<keyword evidence="3" id="KW-0812">Transmembrane</keyword>
<gene>
    <name evidence="5" type="ORF">HYC85_030724</name>
</gene>
<evidence type="ECO:0000313" key="6">
    <source>
        <dbReference type="Proteomes" id="UP000593564"/>
    </source>
</evidence>
<dbReference type="InterPro" id="IPR025287">
    <property type="entry name" value="WAK_GUB"/>
</dbReference>
<reference evidence="6" key="1">
    <citation type="journal article" date="2020" name="Nat. Commun.">
        <title>Genome assembly of wild tea tree DASZ reveals pedigree and selection history of tea varieties.</title>
        <authorList>
            <person name="Zhang W."/>
            <person name="Zhang Y."/>
            <person name="Qiu H."/>
            <person name="Guo Y."/>
            <person name="Wan H."/>
            <person name="Zhang X."/>
            <person name="Scossa F."/>
            <person name="Alseekh S."/>
            <person name="Zhang Q."/>
            <person name="Wang P."/>
            <person name="Xu L."/>
            <person name="Schmidt M.H."/>
            <person name="Jia X."/>
            <person name="Li D."/>
            <person name="Zhu A."/>
            <person name="Guo F."/>
            <person name="Chen W."/>
            <person name="Ni D."/>
            <person name="Usadel B."/>
            <person name="Fernie A.R."/>
            <person name="Wen W."/>
        </authorList>
    </citation>
    <scope>NUCLEOTIDE SEQUENCE [LARGE SCALE GENOMIC DNA]</scope>
    <source>
        <strain evidence="6">cv. G240</strain>
    </source>
</reference>
<dbReference type="Proteomes" id="UP000593564">
    <property type="component" value="Unassembled WGS sequence"/>
</dbReference>
<dbReference type="PANTHER" id="PTHR33138:SF72">
    <property type="entry name" value="WALL-ASSOCIATED RECEPTOR KINASE CARBOXY-TERMINAL PROTEIN"/>
    <property type="match status" value="1"/>
</dbReference>
<dbReference type="AlphaFoldDB" id="A0A7J7G1H3"/>
<name>A0A7J7G1H3_CAMSI</name>
<protein>
    <recommendedName>
        <fullName evidence="4">Wall-associated receptor kinase galacturonan-binding domain-containing protein</fullName>
    </recommendedName>
</protein>
<evidence type="ECO:0000313" key="5">
    <source>
        <dbReference type="EMBL" id="KAF5934553.1"/>
    </source>
</evidence>
<sequence length="191" mass="21519">MRPDLYQPTTTCLFLACRLCVNFIITIFSFLVSSPTSHGAENENYTTCQERKYHCGEQIKGIGYPFWGEDRPQLCGVQGFNLTCKGNENTTIVIEKQAFRVLHISQSAYSMTIARADLWDTICPEKFINTTLNFTLFDYGPYPHVVNLTLTYDCPPVVGPPDHTVEERSHFQCQVGAGGQSCNINLFVNES</sequence>
<dbReference type="EMBL" id="JACBKZ010000014">
    <property type="protein sequence ID" value="KAF5934553.1"/>
    <property type="molecule type" value="Genomic_DNA"/>
</dbReference>
<organism evidence="5 6">
    <name type="scientific">Camellia sinensis</name>
    <name type="common">Tea plant</name>
    <name type="synonym">Thea sinensis</name>
    <dbReference type="NCBI Taxonomy" id="4442"/>
    <lineage>
        <taxon>Eukaryota</taxon>
        <taxon>Viridiplantae</taxon>
        <taxon>Streptophyta</taxon>
        <taxon>Embryophyta</taxon>
        <taxon>Tracheophyta</taxon>
        <taxon>Spermatophyta</taxon>
        <taxon>Magnoliopsida</taxon>
        <taxon>eudicotyledons</taxon>
        <taxon>Gunneridae</taxon>
        <taxon>Pentapetalae</taxon>
        <taxon>asterids</taxon>
        <taxon>Ericales</taxon>
        <taxon>Theaceae</taxon>
        <taxon>Camellia</taxon>
    </lineage>
</organism>
<accession>A0A7J7G1H3</accession>
<proteinExistence type="predicted"/>
<dbReference type="GO" id="GO:0016020">
    <property type="term" value="C:membrane"/>
    <property type="evidence" value="ECO:0007669"/>
    <property type="project" value="UniProtKB-SubCell"/>
</dbReference>
<keyword evidence="2" id="KW-0732">Signal</keyword>
<comment type="subcellular location">
    <subcellularLocation>
        <location evidence="1">Membrane</location>
        <topology evidence="1">Single-pass membrane protein</topology>
    </subcellularLocation>
</comment>
<evidence type="ECO:0000259" key="4">
    <source>
        <dbReference type="Pfam" id="PF13947"/>
    </source>
</evidence>
<keyword evidence="3" id="KW-1133">Transmembrane helix</keyword>
<keyword evidence="6" id="KW-1185">Reference proteome</keyword>
<reference evidence="5 6" key="2">
    <citation type="submission" date="2020-07" db="EMBL/GenBank/DDBJ databases">
        <title>Genome assembly of wild tea tree DASZ reveals pedigree and selection history of tea varieties.</title>
        <authorList>
            <person name="Zhang W."/>
        </authorList>
    </citation>
    <scope>NUCLEOTIDE SEQUENCE [LARGE SCALE GENOMIC DNA]</scope>
    <source>
        <strain evidence="6">cv. G240</strain>
        <tissue evidence="5">Leaf</tissue>
    </source>
</reference>
<feature type="transmembrane region" description="Helical" evidence="3">
    <location>
        <begin position="12"/>
        <end position="32"/>
    </location>
</feature>
<dbReference type="PROSITE" id="PS51257">
    <property type="entry name" value="PROKAR_LIPOPROTEIN"/>
    <property type="match status" value="1"/>
</dbReference>
<keyword evidence="3" id="KW-0472">Membrane</keyword>
<dbReference type="GO" id="GO:0030247">
    <property type="term" value="F:polysaccharide binding"/>
    <property type="evidence" value="ECO:0007669"/>
    <property type="project" value="InterPro"/>
</dbReference>
<evidence type="ECO:0000256" key="2">
    <source>
        <dbReference type="ARBA" id="ARBA00022729"/>
    </source>
</evidence>